<dbReference type="PANTHER" id="PTHR42781">
    <property type="entry name" value="SPERMIDINE/PUTRESCINE IMPORT ATP-BINDING PROTEIN POTA"/>
    <property type="match status" value="1"/>
</dbReference>
<sequence length="327" mass="36324">MTFLQVAGIHKQGEKEAVLTDISFTQQEFQKIAIAGETGSGKSTLLKIIAGLIQLDAGTLTFEGERVKGPAEKLVAGHPGIAYLSQQYELPEFLRVEQVLRYANSLTQEEADELYNVCKIGHLLTRRTDQLSGGERQRIALARLLLTSPKLLLLDEPFSNLDTGHKSLLKTIIQDISDNLEITCLLISHDPLDSLSWADEILVMQNGKVLQQGSPEDIYQKPVNEYVAGLFGKYNLLSSTQASIFFDTLEVSTNEKKVLVRPESFELGTDSSSAVAGKAHRVTFFGSHYELEVFLPQGTITVRTALPHFRKDDTVFLSLSPEKVWFI</sequence>
<dbReference type="Pfam" id="PF00005">
    <property type="entry name" value="ABC_tran"/>
    <property type="match status" value="1"/>
</dbReference>
<dbReference type="SMART" id="SM00382">
    <property type="entry name" value="AAA"/>
    <property type="match status" value="1"/>
</dbReference>
<proteinExistence type="predicted"/>
<accession>A0A0P0C8V1</accession>
<evidence type="ECO:0000313" key="5">
    <source>
        <dbReference type="EMBL" id="ALI99948.1"/>
    </source>
</evidence>
<dbReference type="PATRIC" id="fig|512763.3.peg.3171"/>
<evidence type="ECO:0000259" key="4">
    <source>
        <dbReference type="PROSITE" id="PS50893"/>
    </source>
</evidence>
<dbReference type="InterPro" id="IPR003593">
    <property type="entry name" value="AAA+_ATPase"/>
</dbReference>
<dbReference type="InterPro" id="IPR050093">
    <property type="entry name" value="ABC_SmlMolc_Importer"/>
</dbReference>
<dbReference type="GO" id="GO:0005524">
    <property type="term" value="F:ATP binding"/>
    <property type="evidence" value="ECO:0007669"/>
    <property type="project" value="UniProtKB-KW"/>
</dbReference>
<dbReference type="OrthoDB" id="9802264at2"/>
<dbReference type="SUPFAM" id="SSF52540">
    <property type="entry name" value="P-loop containing nucleoside triphosphate hydrolases"/>
    <property type="match status" value="1"/>
</dbReference>
<protein>
    <submittedName>
        <fullName evidence="5">ABC transporter</fullName>
    </submittedName>
</protein>
<keyword evidence="2" id="KW-0547">Nucleotide-binding</keyword>
<dbReference type="GO" id="GO:0043190">
    <property type="term" value="C:ATP-binding cassette (ABC) transporter complex"/>
    <property type="evidence" value="ECO:0007669"/>
    <property type="project" value="InterPro"/>
</dbReference>
<keyword evidence="1" id="KW-0813">Transport</keyword>
<organism evidence="5 6">
    <name type="scientific">Rufibacter tibetensis</name>
    <dbReference type="NCBI Taxonomy" id="512763"/>
    <lineage>
        <taxon>Bacteria</taxon>
        <taxon>Pseudomonadati</taxon>
        <taxon>Bacteroidota</taxon>
        <taxon>Cytophagia</taxon>
        <taxon>Cytophagales</taxon>
        <taxon>Hymenobacteraceae</taxon>
        <taxon>Rufibacter</taxon>
    </lineage>
</organism>
<feature type="domain" description="ABC transporter" evidence="4">
    <location>
        <begin position="4"/>
        <end position="231"/>
    </location>
</feature>
<dbReference type="PROSITE" id="PS50893">
    <property type="entry name" value="ABC_TRANSPORTER_2"/>
    <property type="match status" value="1"/>
</dbReference>
<dbReference type="KEGG" id="rti:DC20_14425"/>
<dbReference type="PANTHER" id="PTHR42781:SF4">
    <property type="entry name" value="SPERMIDINE_PUTRESCINE IMPORT ATP-BINDING PROTEIN POTA"/>
    <property type="match status" value="1"/>
</dbReference>
<dbReference type="GO" id="GO:0016887">
    <property type="term" value="F:ATP hydrolysis activity"/>
    <property type="evidence" value="ECO:0007669"/>
    <property type="project" value="InterPro"/>
</dbReference>
<evidence type="ECO:0000256" key="3">
    <source>
        <dbReference type="ARBA" id="ARBA00022840"/>
    </source>
</evidence>
<dbReference type="InterPro" id="IPR003439">
    <property type="entry name" value="ABC_transporter-like_ATP-bd"/>
</dbReference>
<dbReference type="SUPFAM" id="SSF50331">
    <property type="entry name" value="MOP-like"/>
    <property type="match status" value="1"/>
</dbReference>
<evidence type="ECO:0000256" key="2">
    <source>
        <dbReference type="ARBA" id="ARBA00022741"/>
    </source>
</evidence>
<name>A0A0P0C8V1_9BACT</name>
<gene>
    <name evidence="5" type="ORF">DC20_14425</name>
</gene>
<dbReference type="PROSITE" id="PS00211">
    <property type="entry name" value="ABC_TRANSPORTER_1"/>
    <property type="match status" value="1"/>
</dbReference>
<reference evidence="5 6" key="1">
    <citation type="submission" date="2015-08" db="EMBL/GenBank/DDBJ databases">
        <title>Complete genome sequence of Rufibacter tibetensis strain 1351t, a radiation-resistant bacterium from tibet plateau.</title>
        <authorList>
            <person name="Dai J."/>
        </authorList>
    </citation>
    <scope>NUCLEOTIDE SEQUENCE [LARGE SCALE GENOMIC DNA]</scope>
    <source>
        <strain evidence="5 6">1351</strain>
    </source>
</reference>
<dbReference type="InterPro" id="IPR027417">
    <property type="entry name" value="P-loop_NTPase"/>
</dbReference>
<dbReference type="EMBL" id="CP012643">
    <property type="protein sequence ID" value="ALI99948.1"/>
    <property type="molecule type" value="Genomic_DNA"/>
</dbReference>
<dbReference type="Pfam" id="PF08402">
    <property type="entry name" value="TOBE_2"/>
    <property type="match status" value="1"/>
</dbReference>
<dbReference type="InterPro" id="IPR017871">
    <property type="entry name" value="ABC_transporter-like_CS"/>
</dbReference>
<dbReference type="Gene3D" id="3.40.50.300">
    <property type="entry name" value="P-loop containing nucleotide triphosphate hydrolases"/>
    <property type="match status" value="1"/>
</dbReference>
<evidence type="ECO:0000313" key="6">
    <source>
        <dbReference type="Proteomes" id="UP000061382"/>
    </source>
</evidence>
<dbReference type="Proteomes" id="UP000061382">
    <property type="component" value="Chromosome"/>
</dbReference>
<evidence type="ECO:0000256" key="1">
    <source>
        <dbReference type="ARBA" id="ARBA00022448"/>
    </source>
</evidence>
<keyword evidence="6" id="KW-1185">Reference proteome</keyword>
<dbReference type="GO" id="GO:0022857">
    <property type="term" value="F:transmembrane transporter activity"/>
    <property type="evidence" value="ECO:0007669"/>
    <property type="project" value="InterPro"/>
</dbReference>
<dbReference type="RefSeq" id="WP_062544478.1">
    <property type="nucleotide sequence ID" value="NZ_CP012643.1"/>
</dbReference>
<dbReference type="STRING" id="512763.DC20_14425"/>
<dbReference type="AlphaFoldDB" id="A0A0P0C8V1"/>
<dbReference type="InterPro" id="IPR008995">
    <property type="entry name" value="Mo/tungstate-bd_C_term_dom"/>
</dbReference>
<dbReference type="InterPro" id="IPR013611">
    <property type="entry name" value="Transp-assoc_OB_typ2"/>
</dbReference>
<keyword evidence="3" id="KW-0067">ATP-binding</keyword>